<protein>
    <submittedName>
        <fullName evidence="2">Uncharacterized protein</fullName>
    </submittedName>
</protein>
<dbReference type="AlphaFoldDB" id="A0AAQ3PGP2"/>
<organism evidence="2 3">
    <name type="scientific">Paspalum notatum var. saurae</name>
    <dbReference type="NCBI Taxonomy" id="547442"/>
    <lineage>
        <taxon>Eukaryota</taxon>
        <taxon>Viridiplantae</taxon>
        <taxon>Streptophyta</taxon>
        <taxon>Embryophyta</taxon>
        <taxon>Tracheophyta</taxon>
        <taxon>Spermatophyta</taxon>
        <taxon>Magnoliopsida</taxon>
        <taxon>Liliopsida</taxon>
        <taxon>Poales</taxon>
        <taxon>Poaceae</taxon>
        <taxon>PACMAD clade</taxon>
        <taxon>Panicoideae</taxon>
        <taxon>Andropogonodae</taxon>
        <taxon>Paspaleae</taxon>
        <taxon>Paspalinae</taxon>
        <taxon>Paspalum</taxon>
    </lineage>
</organism>
<feature type="non-terminal residue" evidence="2">
    <location>
        <position position="1"/>
    </location>
</feature>
<feature type="region of interest" description="Disordered" evidence="1">
    <location>
        <begin position="1"/>
        <end position="157"/>
    </location>
</feature>
<keyword evidence="3" id="KW-1185">Reference proteome</keyword>
<sequence length="232" mass="25513">RRRRPHLSPPSLRTARPSLPAARRHRLVPLRHPACPPLPLWPPRAPPSTRSPLTRRIRPRRAAPPPRQRPLPPAPAPTADGKEKDDGWRQPDPVSVRLRPGDAQIRQGGARPSTPTRVTPPGLRSRLPQASDPTASRLSATPRASAAPVGPRDSHPPPGLLRFVGRERGAPGLCRYCHGRRRLGRDEQEAADGRAIPQLPWCRAALVLAAILADFRLCTLKNLYPDICGEVM</sequence>
<dbReference type="EMBL" id="CP144745">
    <property type="protein sequence ID" value="WVZ50924.1"/>
    <property type="molecule type" value="Genomic_DNA"/>
</dbReference>
<proteinExistence type="predicted"/>
<feature type="compositionally biased region" description="Pro residues" evidence="1">
    <location>
        <begin position="34"/>
        <end position="46"/>
    </location>
</feature>
<accession>A0AAQ3PGP2</accession>
<evidence type="ECO:0000256" key="1">
    <source>
        <dbReference type="SAM" id="MobiDB-lite"/>
    </source>
</evidence>
<evidence type="ECO:0000313" key="2">
    <source>
        <dbReference type="EMBL" id="WVZ50924.1"/>
    </source>
</evidence>
<gene>
    <name evidence="2" type="ORF">U9M48_002129</name>
</gene>
<evidence type="ECO:0000313" key="3">
    <source>
        <dbReference type="Proteomes" id="UP001341281"/>
    </source>
</evidence>
<feature type="compositionally biased region" description="Basic and acidic residues" evidence="1">
    <location>
        <begin position="80"/>
        <end position="89"/>
    </location>
</feature>
<dbReference type="Proteomes" id="UP001341281">
    <property type="component" value="Chromosome 01"/>
</dbReference>
<reference evidence="2 3" key="1">
    <citation type="submission" date="2024-02" db="EMBL/GenBank/DDBJ databases">
        <title>High-quality chromosome-scale genome assembly of Pensacola bahiagrass (Paspalum notatum Flugge var. saurae).</title>
        <authorList>
            <person name="Vega J.M."/>
            <person name="Podio M."/>
            <person name="Orjuela J."/>
            <person name="Siena L.A."/>
            <person name="Pessino S.C."/>
            <person name="Combes M.C."/>
            <person name="Mariac C."/>
            <person name="Albertini E."/>
            <person name="Pupilli F."/>
            <person name="Ortiz J.P.A."/>
            <person name="Leblanc O."/>
        </authorList>
    </citation>
    <scope>NUCLEOTIDE SEQUENCE [LARGE SCALE GENOMIC DNA]</scope>
    <source>
        <strain evidence="2">R1</strain>
        <tissue evidence="2">Leaf</tissue>
    </source>
</reference>
<name>A0AAQ3PGP2_PASNO</name>
<feature type="compositionally biased region" description="Pro residues" evidence="1">
    <location>
        <begin position="62"/>
        <end position="76"/>
    </location>
</feature>